<dbReference type="GO" id="GO:0004527">
    <property type="term" value="F:exonuclease activity"/>
    <property type="evidence" value="ECO:0007669"/>
    <property type="project" value="UniProtKB-KW"/>
</dbReference>
<keyword evidence="2" id="KW-0269">Exonuclease</keyword>
<dbReference type="Gene3D" id="3.60.15.10">
    <property type="entry name" value="Ribonuclease Z/Hydroxyacylglutathione hydrolase-like"/>
    <property type="match status" value="1"/>
</dbReference>
<dbReference type="PANTHER" id="PTHR11203:SF37">
    <property type="entry name" value="INTEGRATOR COMPLEX SUBUNIT 11"/>
    <property type="match status" value="1"/>
</dbReference>
<name>A0A1N7PIX3_9RHOB</name>
<dbReference type="SMART" id="SM00849">
    <property type="entry name" value="Lactamase_B"/>
    <property type="match status" value="1"/>
</dbReference>
<evidence type="ECO:0000313" key="3">
    <source>
        <dbReference type="Proteomes" id="UP000186141"/>
    </source>
</evidence>
<dbReference type="SUPFAM" id="SSF56281">
    <property type="entry name" value="Metallo-hydrolase/oxidoreductase"/>
    <property type="match status" value="1"/>
</dbReference>
<keyword evidence="2" id="KW-0378">Hydrolase</keyword>
<accession>A0A1N7PIX3</accession>
<gene>
    <name evidence="2" type="ORF">SAMN05421774_105298</name>
</gene>
<dbReference type="PANTHER" id="PTHR11203">
    <property type="entry name" value="CLEAVAGE AND POLYADENYLATION SPECIFICITY FACTOR FAMILY MEMBER"/>
    <property type="match status" value="1"/>
</dbReference>
<sequence length="356" mass="36872">MKLTALSGLGCKGPACFLFETAGRRILLDLGRGPDGDALPDLTGVSAVDAIVISHGHVDHTGGLHLAALLGDPPIYAPEPTIALSPDPTLQAAHPLEGCSEIAGVPLASGPGGHAPGARWLRLGGEGGVLYTGDMSRESSLYRWAPPPPAAALVFDASYGTADEPLADQIAALMALTDRPLLLPAPAGGRGLEMAIAMRAAGHSVSLCPSHRQVAQVMAMRPDALPPGGDARLRLLLGETTELTADSPARGVMIAAGPNAERGVAGALAPRLIAQGTGRIVFTGHLAQGTPAAGWVEQGQARFLRWNVHPTLSEIRFLLETVRPRQALPVFCKPPAIAALAIALDRPLTTTPEMCW</sequence>
<protein>
    <submittedName>
        <fullName evidence="2">RNA processing exonuclease, beta-lactamase fold, Cft2 family</fullName>
    </submittedName>
</protein>
<keyword evidence="2" id="KW-0540">Nuclease</keyword>
<dbReference type="Pfam" id="PF00753">
    <property type="entry name" value="Lactamase_B"/>
    <property type="match status" value="1"/>
</dbReference>
<organism evidence="2 3">
    <name type="scientific">Gemmobacter megaterium</name>
    <dbReference type="NCBI Taxonomy" id="1086013"/>
    <lineage>
        <taxon>Bacteria</taxon>
        <taxon>Pseudomonadati</taxon>
        <taxon>Pseudomonadota</taxon>
        <taxon>Alphaproteobacteria</taxon>
        <taxon>Rhodobacterales</taxon>
        <taxon>Paracoccaceae</taxon>
        <taxon>Gemmobacter</taxon>
    </lineage>
</organism>
<proteinExistence type="predicted"/>
<dbReference type="Proteomes" id="UP000186141">
    <property type="component" value="Unassembled WGS sequence"/>
</dbReference>
<dbReference type="InterPro" id="IPR050698">
    <property type="entry name" value="MBL"/>
</dbReference>
<dbReference type="GO" id="GO:0004521">
    <property type="term" value="F:RNA endonuclease activity"/>
    <property type="evidence" value="ECO:0007669"/>
    <property type="project" value="TreeGrafter"/>
</dbReference>
<feature type="domain" description="Metallo-beta-lactamase" evidence="1">
    <location>
        <begin position="13"/>
        <end position="190"/>
    </location>
</feature>
<dbReference type="InterPro" id="IPR036866">
    <property type="entry name" value="RibonucZ/Hydroxyglut_hydro"/>
</dbReference>
<dbReference type="RefSeq" id="WP_076532275.1">
    <property type="nucleotide sequence ID" value="NZ_BMEH01000005.1"/>
</dbReference>
<dbReference type="AlphaFoldDB" id="A0A1N7PIX3"/>
<reference evidence="2 3" key="1">
    <citation type="submission" date="2017-01" db="EMBL/GenBank/DDBJ databases">
        <authorList>
            <person name="Mah S.A."/>
            <person name="Swanson W.J."/>
            <person name="Moy G.W."/>
            <person name="Vacquier V.D."/>
        </authorList>
    </citation>
    <scope>NUCLEOTIDE SEQUENCE [LARGE SCALE GENOMIC DNA]</scope>
    <source>
        <strain evidence="2 3">DSM 26375</strain>
    </source>
</reference>
<dbReference type="STRING" id="1086013.SAMN05421774_105298"/>
<dbReference type="EMBL" id="FTOT01000005">
    <property type="protein sequence ID" value="SIT10575.1"/>
    <property type="molecule type" value="Genomic_DNA"/>
</dbReference>
<dbReference type="InterPro" id="IPR001279">
    <property type="entry name" value="Metallo-B-lactamas"/>
</dbReference>
<dbReference type="OrthoDB" id="9803916at2"/>
<keyword evidence="3" id="KW-1185">Reference proteome</keyword>
<evidence type="ECO:0000313" key="2">
    <source>
        <dbReference type="EMBL" id="SIT10575.1"/>
    </source>
</evidence>
<evidence type="ECO:0000259" key="1">
    <source>
        <dbReference type="SMART" id="SM00849"/>
    </source>
</evidence>